<dbReference type="Proteomes" id="UP000019277">
    <property type="component" value="Unassembled WGS sequence"/>
</dbReference>
<dbReference type="AlphaFoldDB" id="W7IQK7"/>
<evidence type="ECO:0000313" key="2">
    <source>
        <dbReference type="Proteomes" id="UP000019277"/>
    </source>
</evidence>
<accession>W7IQK7</accession>
<dbReference type="STRING" id="909613.UO65_2025"/>
<reference evidence="1 2" key="1">
    <citation type="journal article" date="2014" name="Genome Announc.">
        <title>Draft Genome Sequence of the Antitrypanosomally Active Sponge-Associated Bacterium Actinokineospora sp. Strain EG49.</title>
        <authorList>
            <person name="Harjes J."/>
            <person name="Ryu T."/>
            <person name="Abdelmohsen U.R."/>
            <person name="Moitinho-Silva L."/>
            <person name="Horn H."/>
            <person name="Ravasi T."/>
            <person name="Hentschel U."/>
        </authorList>
    </citation>
    <scope>NUCLEOTIDE SEQUENCE [LARGE SCALE GENOMIC DNA]</scope>
    <source>
        <strain evidence="1 2">EG49</strain>
    </source>
</reference>
<accession>A0A8E3BE95</accession>
<name>W7IQK7_9PSEU</name>
<protein>
    <submittedName>
        <fullName evidence="1">Uncharacterized protein</fullName>
    </submittedName>
</protein>
<evidence type="ECO:0000313" key="1">
    <source>
        <dbReference type="EMBL" id="EWC62673.1"/>
    </source>
</evidence>
<dbReference type="EMBL" id="AYXG01000074">
    <property type="protein sequence ID" value="EWC62673.1"/>
    <property type="molecule type" value="Genomic_DNA"/>
</dbReference>
<organism evidence="1 2">
    <name type="scientific">Actinokineospora spheciospongiae</name>
    <dbReference type="NCBI Taxonomy" id="909613"/>
    <lineage>
        <taxon>Bacteria</taxon>
        <taxon>Bacillati</taxon>
        <taxon>Actinomycetota</taxon>
        <taxon>Actinomycetes</taxon>
        <taxon>Pseudonocardiales</taxon>
        <taxon>Pseudonocardiaceae</taxon>
        <taxon>Actinokineospora</taxon>
    </lineage>
</organism>
<keyword evidence="2" id="KW-1185">Reference proteome</keyword>
<sequence>MGLLDRFYRVPHDLRHFEREIGKLAVLMDAVTPPGMVRAARDEVTRQSIQVRARLAAQGRLGELRRFRTRVLASADFMDGTMYHRVFVPYIETILPKTRGE</sequence>
<dbReference type="RefSeq" id="WP_035280898.1">
    <property type="nucleotide sequence ID" value="NZ_AYXG01000074.1"/>
</dbReference>
<dbReference type="OrthoDB" id="9940445at2"/>
<gene>
    <name evidence="1" type="ORF">UO65_2025</name>
</gene>
<proteinExistence type="predicted"/>
<comment type="caution">
    <text evidence="1">The sequence shown here is derived from an EMBL/GenBank/DDBJ whole genome shotgun (WGS) entry which is preliminary data.</text>
</comment>